<reference evidence="1 2" key="1">
    <citation type="submission" date="2022-03" db="EMBL/GenBank/DDBJ databases">
        <title>A chromosomal length assembly of Cordylochernes scorpioides.</title>
        <authorList>
            <person name="Zeh D."/>
            <person name="Zeh J."/>
        </authorList>
    </citation>
    <scope>NUCLEOTIDE SEQUENCE [LARGE SCALE GENOMIC DNA]</scope>
    <source>
        <strain evidence="1">IN4F17</strain>
        <tissue evidence="1">Whole Body</tissue>
    </source>
</reference>
<keyword evidence="2" id="KW-1185">Reference proteome</keyword>
<proteinExistence type="predicted"/>
<dbReference type="PANTHER" id="PTHR33198">
    <property type="entry name" value="ANK_REP_REGION DOMAIN-CONTAINING PROTEIN-RELATED"/>
    <property type="match status" value="1"/>
</dbReference>
<organism evidence="1 2">
    <name type="scientific">Cordylochernes scorpioides</name>
    <dbReference type="NCBI Taxonomy" id="51811"/>
    <lineage>
        <taxon>Eukaryota</taxon>
        <taxon>Metazoa</taxon>
        <taxon>Ecdysozoa</taxon>
        <taxon>Arthropoda</taxon>
        <taxon>Chelicerata</taxon>
        <taxon>Arachnida</taxon>
        <taxon>Pseudoscorpiones</taxon>
        <taxon>Cheliferoidea</taxon>
        <taxon>Chernetidae</taxon>
        <taxon>Cordylochernes</taxon>
    </lineage>
</organism>
<evidence type="ECO:0000313" key="2">
    <source>
        <dbReference type="Proteomes" id="UP001235939"/>
    </source>
</evidence>
<dbReference type="Proteomes" id="UP001235939">
    <property type="component" value="Chromosome X"/>
</dbReference>
<name>A0ABY6LTC4_9ARAC</name>
<protein>
    <submittedName>
        <fullName evidence="1">Uncharacterized protein</fullName>
    </submittedName>
</protein>
<sequence length="438" mass="51233">MEAPKHFDPNRERWEDWLQQYSWYETATEMKKREPEVQVASFMTIIGSDAQKIYRTFVLSPEETKKVEEIKKRFTNYFLPKKNYTMERYNFNKLQQSMVETITEFITGLRLQASKCKFESLEDELIKDRVVVVAEFLQLKENKHQGQSNLDPTRSSQEGMSSYKLPKIALTVYDNSLCLEWLGWWSQFKTIHESPALSEVEKFQYLVQSMRFGDKVILTEVYVCQLLKLVINNAQKKTLTLESLYDEVESHLRALESLGVTTQQNASFLYPLVESSLPEDMLRIWQRSTLAGYSEDDGELPISIDQRIQRLLKFLRREVKGEQRLEYMRDGFGESSQRKNYGQHDAQAGVTPLYLSCKGRHWIQNCASWRSMTVTKQMDEIRKVNACFCCLPVGHMRATCRTQIRCSHCRGPHHTALHLPSASMENRDHGEKESRNTE</sequence>
<gene>
    <name evidence="1" type="ORF">LAZ67_X002411</name>
</gene>
<dbReference type="EMBL" id="CP092886">
    <property type="protein sequence ID" value="UYV84509.1"/>
    <property type="molecule type" value="Genomic_DNA"/>
</dbReference>
<accession>A0ABY6LTC4</accession>
<evidence type="ECO:0000313" key="1">
    <source>
        <dbReference type="EMBL" id="UYV84509.1"/>
    </source>
</evidence>